<dbReference type="GO" id="GO:0010521">
    <property type="term" value="F:telomerase inhibitor activity"/>
    <property type="evidence" value="ECO:0007669"/>
    <property type="project" value="TreeGrafter"/>
</dbReference>
<dbReference type="Proteomes" id="UP001064489">
    <property type="component" value="Chromosome 2"/>
</dbReference>
<dbReference type="Gene3D" id="2.40.50.140">
    <property type="entry name" value="Nucleic acid-binding proteins"/>
    <property type="match status" value="1"/>
</dbReference>
<dbReference type="PANTHER" id="PTHR14513:SF4">
    <property type="entry name" value="PROTECTION OF TELOMERES PROTEIN 1"/>
    <property type="match status" value="1"/>
</dbReference>
<evidence type="ECO:0000313" key="1">
    <source>
        <dbReference type="EMBL" id="KAI9159620.1"/>
    </source>
</evidence>
<protein>
    <recommendedName>
        <fullName evidence="3">Protection of telomeres protein 1</fullName>
    </recommendedName>
</protein>
<dbReference type="InterPro" id="IPR028389">
    <property type="entry name" value="POT1"/>
</dbReference>
<keyword evidence="2" id="KW-1185">Reference proteome</keyword>
<reference evidence="1" key="2">
    <citation type="submission" date="2023-02" db="EMBL/GenBank/DDBJ databases">
        <authorList>
            <person name="Swenson N.G."/>
            <person name="Wegrzyn J.L."/>
            <person name="Mcevoy S.L."/>
        </authorList>
    </citation>
    <scope>NUCLEOTIDE SEQUENCE</scope>
    <source>
        <strain evidence="1">91603</strain>
        <tissue evidence="1">Leaf</tissue>
    </source>
</reference>
<dbReference type="GO" id="GO:0000783">
    <property type="term" value="C:nuclear telomere cap complex"/>
    <property type="evidence" value="ECO:0007669"/>
    <property type="project" value="TreeGrafter"/>
</dbReference>
<reference evidence="1" key="1">
    <citation type="journal article" date="2022" name="Plant J.">
        <title>Strategies of tolerance reflected in two North American maple genomes.</title>
        <authorList>
            <person name="McEvoy S.L."/>
            <person name="Sezen U.U."/>
            <person name="Trouern-Trend A."/>
            <person name="McMahon S.M."/>
            <person name="Schaberg P.G."/>
            <person name="Yang J."/>
            <person name="Wegrzyn J.L."/>
            <person name="Swenson N.G."/>
        </authorList>
    </citation>
    <scope>NUCLEOTIDE SEQUENCE</scope>
    <source>
        <strain evidence="1">91603</strain>
    </source>
</reference>
<dbReference type="SUPFAM" id="SSF50249">
    <property type="entry name" value="Nucleic acid-binding proteins"/>
    <property type="match status" value="1"/>
</dbReference>
<accession>A0AAD5IB97</accession>
<organism evidence="1 2">
    <name type="scientific">Acer negundo</name>
    <name type="common">Box elder</name>
    <dbReference type="NCBI Taxonomy" id="4023"/>
    <lineage>
        <taxon>Eukaryota</taxon>
        <taxon>Viridiplantae</taxon>
        <taxon>Streptophyta</taxon>
        <taxon>Embryophyta</taxon>
        <taxon>Tracheophyta</taxon>
        <taxon>Spermatophyta</taxon>
        <taxon>Magnoliopsida</taxon>
        <taxon>eudicotyledons</taxon>
        <taxon>Gunneridae</taxon>
        <taxon>Pentapetalae</taxon>
        <taxon>rosids</taxon>
        <taxon>malvids</taxon>
        <taxon>Sapindales</taxon>
        <taxon>Sapindaceae</taxon>
        <taxon>Hippocastanoideae</taxon>
        <taxon>Acereae</taxon>
        <taxon>Acer</taxon>
    </lineage>
</organism>
<dbReference type="GO" id="GO:0016233">
    <property type="term" value="P:telomere capping"/>
    <property type="evidence" value="ECO:0007669"/>
    <property type="project" value="TreeGrafter"/>
</dbReference>
<evidence type="ECO:0008006" key="3">
    <source>
        <dbReference type="Google" id="ProtNLM"/>
    </source>
</evidence>
<dbReference type="GO" id="GO:0032210">
    <property type="term" value="P:regulation of telomere maintenance via telomerase"/>
    <property type="evidence" value="ECO:0007669"/>
    <property type="project" value="TreeGrafter"/>
</dbReference>
<sequence>MDNLLSLKDISVGENFDLICKVFHVYHEINQKVWMLFLWDGTDAPPLSLHGKLKGEIINPLPLRIEPYVFGSEFLS</sequence>
<comment type="caution">
    <text evidence="1">The sequence shown here is derived from an EMBL/GenBank/DDBJ whole genome shotgun (WGS) entry which is preliminary data.</text>
</comment>
<dbReference type="PANTHER" id="PTHR14513">
    <property type="entry name" value="PROTECTION OF TELOMERES 1"/>
    <property type="match status" value="1"/>
</dbReference>
<evidence type="ECO:0000313" key="2">
    <source>
        <dbReference type="Proteomes" id="UP001064489"/>
    </source>
</evidence>
<dbReference type="AlphaFoldDB" id="A0AAD5IB97"/>
<dbReference type="InterPro" id="IPR012340">
    <property type="entry name" value="NA-bd_OB-fold"/>
</dbReference>
<dbReference type="GO" id="GO:0098505">
    <property type="term" value="F:G-rich strand telomeric DNA binding"/>
    <property type="evidence" value="ECO:0007669"/>
    <property type="project" value="TreeGrafter"/>
</dbReference>
<gene>
    <name evidence="1" type="ORF">LWI28_000285</name>
</gene>
<name>A0AAD5IB97_ACENE</name>
<dbReference type="EMBL" id="JAJSOW010000106">
    <property type="protein sequence ID" value="KAI9159620.1"/>
    <property type="molecule type" value="Genomic_DNA"/>
</dbReference>
<proteinExistence type="predicted"/>